<dbReference type="RefSeq" id="XP_003428090.1">
    <property type="nucleotide sequence ID" value="XM_003428042.5"/>
</dbReference>
<dbReference type="AlphaFoldDB" id="A0A7M7GE08"/>
<evidence type="ECO:0000313" key="2">
    <source>
        <dbReference type="Proteomes" id="UP000002358"/>
    </source>
</evidence>
<sequence length="361" mass="41000">MALFRSNLQISSKLSLTKPKALLSLFETPTANSRRQFASSHVNEKFFRSWFRKNEEKPSDCPKADNVFCESSCRRRLPECPEHVCTGALSRCSEKGYGEPIKQKKSSLWFSLRVSPVVIKEKPSNCKPLPCEKRESFREYIFGPEKPLPHANTCRMAYKYKQMCSANDPRLEDARYQTTKGDALLFTSSTKPKICSIKGPQPKAPPPYIPPSAVICKRISDSLSALDCFCACVPPEDEPHCHTNLCPVHSKPFRLPYEELRPRDRRIRKFFTCEEGIAGQDVVPPPRRETCTCPHFKCDSAKETCALHEALRLRREEVQKVQSDDEEVRKMSRCERLKIVTAARRRMGTAACDAGCPCGGF</sequence>
<name>A0A7M7GE08_NASVI</name>
<protein>
    <submittedName>
        <fullName evidence="1">Uncharacterized protein</fullName>
    </submittedName>
</protein>
<dbReference type="InParanoid" id="A0A7M7GE08"/>
<dbReference type="Proteomes" id="UP000002358">
    <property type="component" value="Chromosome 4"/>
</dbReference>
<dbReference type="OrthoDB" id="7689485at2759"/>
<keyword evidence="2" id="KW-1185">Reference proteome</keyword>
<proteinExistence type="predicted"/>
<reference evidence="1" key="1">
    <citation type="submission" date="2021-01" db="UniProtKB">
        <authorList>
            <consortium name="EnsemblMetazoa"/>
        </authorList>
    </citation>
    <scope>IDENTIFICATION</scope>
</reference>
<dbReference type="GeneID" id="100680253"/>
<organism evidence="1 2">
    <name type="scientific">Nasonia vitripennis</name>
    <name type="common">Parasitic wasp</name>
    <dbReference type="NCBI Taxonomy" id="7425"/>
    <lineage>
        <taxon>Eukaryota</taxon>
        <taxon>Metazoa</taxon>
        <taxon>Ecdysozoa</taxon>
        <taxon>Arthropoda</taxon>
        <taxon>Hexapoda</taxon>
        <taxon>Insecta</taxon>
        <taxon>Pterygota</taxon>
        <taxon>Neoptera</taxon>
        <taxon>Endopterygota</taxon>
        <taxon>Hymenoptera</taxon>
        <taxon>Apocrita</taxon>
        <taxon>Proctotrupomorpha</taxon>
        <taxon>Chalcidoidea</taxon>
        <taxon>Pteromalidae</taxon>
        <taxon>Pteromalinae</taxon>
        <taxon>Nasonia</taxon>
    </lineage>
</organism>
<dbReference type="EnsemblMetazoa" id="XM_003428042">
    <property type="protein sequence ID" value="XP_003428090"/>
    <property type="gene ID" value="LOC100680253"/>
</dbReference>
<evidence type="ECO:0000313" key="1">
    <source>
        <dbReference type="EnsemblMetazoa" id="XP_003428090"/>
    </source>
</evidence>
<dbReference type="KEGG" id="nvi:100680253"/>
<accession>A0A7M7GE08</accession>
<dbReference type="SMR" id="A0A7M7GE08"/>